<evidence type="ECO:0000256" key="5">
    <source>
        <dbReference type="ARBA" id="ARBA00023136"/>
    </source>
</evidence>
<dbReference type="eggNOG" id="COG1129">
    <property type="taxonomic scope" value="Bacteria"/>
</dbReference>
<keyword evidence="3 6" id="KW-0812">Transmembrane</keyword>
<evidence type="ECO:0000313" key="7">
    <source>
        <dbReference type="EMBL" id="KRM30449.1"/>
    </source>
</evidence>
<dbReference type="GO" id="GO:0005886">
    <property type="term" value="C:plasma membrane"/>
    <property type="evidence" value="ECO:0007669"/>
    <property type="project" value="UniProtKB-SubCell"/>
</dbReference>
<evidence type="ECO:0000256" key="1">
    <source>
        <dbReference type="ARBA" id="ARBA00004651"/>
    </source>
</evidence>
<feature type="transmembrane region" description="Helical" evidence="6">
    <location>
        <begin position="157"/>
        <end position="175"/>
    </location>
</feature>
<keyword evidence="2" id="KW-1003">Cell membrane</keyword>
<dbReference type="PANTHER" id="PTHR32196">
    <property type="entry name" value="ABC TRANSPORTER PERMEASE PROTEIN YPHD-RELATED-RELATED"/>
    <property type="match status" value="1"/>
</dbReference>
<feature type="transmembrane region" description="Helical" evidence="6">
    <location>
        <begin position="242"/>
        <end position="273"/>
    </location>
</feature>
<evidence type="ECO:0000256" key="2">
    <source>
        <dbReference type="ARBA" id="ARBA00022475"/>
    </source>
</evidence>
<dbReference type="CDD" id="cd06579">
    <property type="entry name" value="TM_PBP1_transp_AraH_like"/>
    <property type="match status" value="1"/>
</dbReference>
<gene>
    <name evidence="7" type="ORF">FC83_GL001580</name>
</gene>
<dbReference type="EMBL" id="AZGA01000088">
    <property type="protein sequence ID" value="KRM30449.1"/>
    <property type="molecule type" value="Genomic_DNA"/>
</dbReference>
<dbReference type="Proteomes" id="UP000051236">
    <property type="component" value="Unassembled WGS sequence"/>
</dbReference>
<dbReference type="AlphaFoldDB" id="A0A0R1XKQ7"/>
<keyword evidence="8" id="KW-1185">Reference proteome</keyword>
<feature type="transmembrane region" description="Helical" evidence="6">
    <location>
        <begin position="80"/>
        <end position="103"/>
    </location>
</feature>
<sequence>MQQLIILIVLFLIYGLFAALSPAFRSGSTLTSIFDASYYVGFLALGVTFVIITAGIDLSIGTSMMCAAITGGVVYNQLHAPLWVALLVILAMATAVGCLNGFLVAKLKLPSFIATLGTMMITRGLSSILSNVQTETFPLRGTSDGWYKSIFRTSGDFPTGAIVLIGVAILCAIILNKTRTGRYIFAIGSNREATRLSGVNVVRSEAMAYIIAGFCAGLAGIAYAATYTTIMPGSGAGFEMDGIAAVVVGGTSLAGGVGSILGTLIGTFIMTVLKVGLPYLNLQPHYQIFITGFVVILAVYADIYRNRKKNQ</sequence>
<evidence type="ECO:0000256" key="3">
    <source>
        <dbReference type="ARBA" id="ARBA00022692"/>
    </source>
</evidence>
<evidence type="ECO:0000256" key="6">
    <source>
        <dbReference type="SAM" id="Phobius"/>
    </source>
</evidence>
<dbReference type="PANTHER" id="PTHR32196:SF63">
    <property type="entry name" value="INNER MEMBRANE ABC TRANSPORTER PERMEASE PROTEIN YJFF"/>
    <property type="match status" value="1"/>
</dbReference>
<evidence type="ECO:0000313" key="8">
    <source>
        <dbReference type="Proteomes" id="UP000051236"/>
    </source>
</evidence>
<feature type="transmembrane region" description="Helical" evidence="6">
    <location>
        <begin position="36"/>
        <end position="60"/>
    </location>
</feature>
<feature type="transmembrane region" description="Helical" evidence="6">
    <location>
        <begin position="206"/>
        <end position="230"/>
    </location>
</feature>
<keyword evidence="5 6" id="KW-0472">Membrane</keyword>
<accession>A0A0R1XKQ7</accession>
<comment type="caution">
    <text evidence="7">The sequence shown here is derived from an EMBL/GenBank/DDBJ whole genome shotgun (WGS) entry which is preliminary data.</text>
</comment>
<proteinExistence type="predicted"/>
<dbReference type="Pfam" id="PF02653">
    <property type="entry name" value="BPD_transp_2"/>
    <property type="match status" value="1"/>
</dbReference>
<organism evidence="7 8">
    <name type="scientific">Agrilactobacillus composti DSM 18527 = JCM 14202</name>
    <dbReference type="NCBI Taxonomy" id="1423734"/>
    <lineage>
        <taxon>Bacteria</taxon>
        <taxon>Bacillati</taxon>
        <taxon>Bacillota</taxon>
        <taxon>Bacilli</taxon>
        <taxon>Lactobacillales</taxon>
        <taxon>Lactobacillaceae</taxon>
        <taxon>Agrilactobacillus</taxon>
    </lineage>
</organism>
<dbReference type="STRING" id="1423734.FC83_GL001580"/>
<feature type="transmembrane region" description="Helical" evidence="6">
    <location>
        <begin position="285"/>
        <end position="304"/>
    </location>
</feature>
<dbReference type="GO" id="GO:0022857">
    <property type="term" value="F:transmembrane transporter activity"/>
    <property type="evidence" value="ECO:0007669"/>
    <property type="project" value="InterPro"/>
</dbReference>
<name>A0A0R1XKQ7_9LACO</name>
<dbReference type="PATRIC" id="fig|1423734.3.peg.1599"/>
<dbReference type="InterPro" id="IPR001851">
    <property type="entry name" value="ABC_transp_permease"/>
</dbReference>
<protein>
    <submittedName>
        <fullName evidence="7">Ribose ABC transporter permease</fullName>
    </submittedName>
</protein>
<keyword evidence="4 6" id="KW-1133">Transmembrane helix</keyword>
<dbReference type="eggNOG" id="COG1172">
    <property type="taxonomic scope" value="Bacteria"/>
</dbReference>
<feature type="transmembrane region" description="Helical" evidence="6">
    <location>
        <begin position="6"/>
        <end position="24"/>
    </location>
</feature>
<comment type="subcellular location">
    <subcellularLocation>
        <location evidence="1">Cell membrane</location>
        <topology evidence="1">Multi-pass membrane protein</topology>
    </subcellularLocation>
</comment>
<reference evidence="7 8" key="1">
    <citation type="journal article" date="2015" name="Genome Announc.">
        <title>Expanding the biotechnology potential of lactobacilli through comparative genomics of 213 strains and associated genera.</title>
        <authorList>
            <person name="Sun Z."/>
            <person name="Harris H.M."/>
            <person name="McCann A."/>
            <person name="Guo C."/>
            <person name="Argimon S."/>
            <person name="Zhang W."/>
            <person name="Yang X."/>
            <person name="Jeffery I.B."/>
            <person name="Cooney J.C."/>
            <person name="Kagawa T.F."/>
            <person name="Liu W."/>
            <person name="Song Y."/>
            <person name="Salvetti E."/>
            <person name="Wrobel A."/>
            <person name="Rasinkangas P."/>
            <person name="Parkhill J."/>
            <person name="Rea M.C."/>
            <person name="O'Sullivan O."/>
            <person name="Ritari J."/>
            <person name="Douillard F.P."/>
            <person name="Paul Ross R."/>
            <person name="Yang R."/>
            <person name="Briner A.E."/>
            <person name="Felis G.E."/>
            <person name="de Vos W.M."/>
            <person name="Barrangou R."/>
            <person name="Klaenhammer T.R."/>
            <person name="Caufield P.W."/>
            <person name="Cui Y."/>
            <person name="Zhang H."/>
            <person name="O'Toole P.W."/>
        </authorList>
    </citation>
    <scope>NUCLEOTIDE SEQUENCE [LARGE SCALE GENOMIC DNA]</scope>
    <source>
        <strain evidence="7 8">DSM 18527</strain>
    </source>
</reference>
<evidence type="ECO:0000256" key="4">
    <source>
        <dbReference type="ARBA" id="ARBA00022989"/>
    </source>
</evidence>